<dbReference type="InterPro" id="IPR012337">
    <property type="entry name" value="RNaseH-like_sf"/>
</dbReference>
<keyword evidence="7" id="KW-0539">Nucleus</keyword>
<evidence type="ECO:0000256" key="9">
    <source>
        <dbReference type="ARBA" id="ARBA00042761"/>
    </source>
</evidence>
<keyword evidence="4" id="KW-0378">Hydrolase</keyword>
<accession>A0A6B2LI15</accession>
<dbReference type="EMBL" id="GIBP01007780">
    <property type="protein sequence ID" value="NDV36749.1"/>
    <property type="molecule type" value="Transcribed_RNA"/>
</dbReference>
<dbReference type="GO" id="GO:0003676">
    <property type="term" value="F:nucleic acid binding"/>
    <property type="evidence" value="ECO:0007669"/>
    <property type="project" value="InterPro"/>
</dbReference>
<dbReference type="GO" id="GO:0046872">
    <property type="term" value="F:metal ion binding"/>
    <property type="evidence" value="ECO:0007669"/>
    <property type="project" value="UniProtKB-KW"/>
</dbReference>
<dbReference type="GO" id="GO:0005634">
    <property type="term" value="C:nucleus"/>
    <property type="evidence" value="ECO:0007669"/>
    <property type="project" value="UniProtKB-SubCell"/>
</dbReference>
<comment type="subcellular location">
    <subcellularLocation>
        <location evidence="1">Nucleus</location>
    </subcellularLocation>
</comment>
<dbReference type="InterPro" id="IPR036397">
    <property type="entry name" value="RNaseH_sf"/>
</dbReference>
<evidence type="ECO:0000256" key="5">
    <source>
        <dbReference type="ARBA" id="ARBA00022839"/>
    </source>
</evidence>
<evidence type="ECO:0000256" key="3">
    <source>
        <dbReference type="ARBA" id="ARBA00022723"/>
    </source>
</evidence>
<evidence type="ECO:0000313" key="11">
    <source>
        <dbReference type="EMBL" id="NDV36749.1"/>
    </source>
</evidence>
<keyword evidence="6" id="KW-0460">Magnesium</keyword>
<dbReference type="GO" id="GO:0006139">
    <property type="term" value="P:nucleobase-containing compound metabolic process"/>
    <property type="evidence" value="ECO:0007669"/>
    <property type="project" value="InterPro"/>
</dbReference>
<keyword evidence="2" id="KW-0540">Nuclease</keyword>
<reference evidence="11" key="1">
    <citation type="journal article" date="2020" name="J. Eukaryot. Microbiol.">
        <title>De novo Sequencing, Assembly and Annotation of the Transcriptome for the Free-Living Testate Amoeba Arcella intermedia.</title>
        <authorList>
            <person name="Ribeiro G.M."/>
            <person name="Porfirio-Sousa A.L."/>
            <person name="Maurer-Alcala X.X."/>
            <person name="Katz L.A."/>
            <person name="Lahr D.J.G."/>
        </authorList>
    </citation>
    <scope>NUCLEOTIDE SEQUENCE</scope>
</reference>
<name>A0A6B2LI15_9EUKA</name>
<dbReference type="SUPFAM" id="SSF53098">
    <property type="entry name" value="Ribonuclease H-like"/>
    <property type="match status" value="1"/>
</dbReference>
<dbReference type="PANTHER" id="PTHR13620">
    <property type="entry name" value="3-5 EXONUCLEASE"/>
    <property type="match status" value="1"/>
</dbReference>
<evidence type="ECO:0000259" key="10">
    <source>
        <dbReference type="Pfam" id="PF01612"/>
    </source>
</evidence>
<dbReference type="InterPro" id="IPR051132">
    <property type="entry name" value="3-5_Exonuclease_domain"/>
</dbReference>
<sequence>MLKQLGEIQKGKAYHQLHLEDPGLVDYHQAKLGEHFQWELKVKRELMNIYTTSQGYDKATPKMIKEIERTFEWQYPAASNQLFSLPTLLNDLLASPYIHKVGLESHRDMEKLAKDLDCPLVVRSCHDIKTHPFIAFSESRSLSGLAEIFLGYQLHKKERLTNWENRKLTAAQVTYAATDAWISLQVYNEMLQQVSQ</sequence>
<evidence type="ECO:0000256" key="2">
    <source>
        <dbReference type="ARBA" id="ARBA00022722"/>
    </source>
</evidence>
<protein>
    <recommendedName>
        <fullName evidence="8">3'-5' exonuclease</fullName>
    </recommendedName>
    <alternativeName>
        <fullName evidence="9">Werner Syndrome-like exonuclease</fullName>
    </alternativeName>
</protein>
<evidence type="ECO:0000256" key="4">
    <source>
        <dbReference type="ARBA" id="ARBA00022801"/>
    </source>
</evidence>
<keyword evidence="5" id="KW-0269">Exonuclease</keyword>
<dbReference type="Gene3D" id="3.30.420.10">
    <property type="entry name" value="Ribonuclease H-like superfamily/Ribonuclease H"/>
    <property type="match status" value="1"/>
</dbReference>
<organism evidence="11">
    <name type="scientific">Arcella intermedia</name>
    <dbReference type="NCBI Taxonomy" id="1963864"/>
    <lineage>
        <taxon>Eukaryota</taxon>
        <taxon>Amoebozoa</taxon>
        <taxon>Tubulinea</taxon>
        <taxon>Elardia</taxon>
        <taxon>Arcellinida</taxon>
        <taxon>Sphaerothecina</taxon>
        <taxon>Arcellidae</taxon>
        <taxon>Arcella</taxon>
    </lineage>
</organism>
<evidence type="ECO:0000256" key="7">
    <source>
        <dbReference type="ARBA" id="ARBA00023242"/>
    </source>
</evidence>
<evidence type="ECO:0000256" key="6">
    <source>
        <dbReference type="ARBA" id="ARBA00022842"/>
    </source>
</evidence>
<dbReference type="Pfam" id="PF01612">
    <property type="entry name" value="DNA_pol_A_exo1"/>
    <property type="match status" value="1"/>
</dbReference>
<keyword evidence="3" id="KW-0479">Metal-binding</keyword>
<dbReference type="PANTHER" id="PTHR13620:SF109">
    <property type="entry name" value="3'-5' EXONUCLEASE"/>
    <property type="match status" value="1"/>
</dbReference>
<dbReference type="AlphaFoldDB" id="A0A6B2LI15"/>
<feature type="domain" description="3'-5' exonuclease" evidence="10">
    <location>
        <begin position="87"/>
        <end position="194"/>
    </location>
</feature>
<evidence type="ECO:0000256" key="8">
    <source>
        <dbReference type="ARBA" id="ARBA00040531"/>
    </source>
</evidence>
<evidence type="ECO:0000256" key="1">
    <source>
        <dbReference type="ARBA" id="ARBA00004123"/>
    </source>
</evidence>
<dbReference type="InterPro" id="IPR002562">
    <property type="entry name" value="3'-5'_exonuclease_dom"/>
</dbReference>
<dbReference type="GO" id="GO:0008408">
    <property type="term" value="F:3'-5' exonuclease activity"/>
    <property type="evidence" value="ECO:0007669"/>
    <property type="project" value="InterPro"/>
</dbReference>
<proteinExistence type="predicted"/>